<dbReference type="PRINTS" id="PR01862">
    <property type="entry name" value="BCL2FAMILY"/>
</dbReference>
<organism evidence="4 5">
    <name type="scientific">Periophthalmus magnuspinnatus</name>
    <dbReference type="NCBI Taxonomy" id="409849"/>
    <lineage>
        <taxon>Eukaryota</taxon>
        <taxon>Metazoa</taxon>
        <taxon>Chordata</taxon>
        <taxon>Craniata</taxon>
        <taxon>Vertebrata</taxon>
        <taxon>Euteleostomi</taxon>
        <taxon>Actinopterygii</taxon>
        <taxon>Neopterygii</taxon>
        <taxon>Teleostei</taxon>
        <taxon>Neoteleostei</taxon>
        <taxon>Acanthomorphata</taxon>
        <taxon>Gobiaria</taxon>
        <taxon>Gobiiformes</taxon>
        <taxon>Gobioidei</taxon>
        <taxon>Gobiidae</taxon>
        <taxon>Oxudercinae</taxon>
        <taxon>Periophthalmus</taxon>
    </lineage>
</organism>
<dbReference type="InterPro" id="IPR002475">
    <property type="entry name" value="Bcl2-like"/>
</dbReference>
<proteinExistence type="inferred from homology"/>
<evidence type="ECO:0000313" key="5">
    <source>
        <dbReference type="Proteomes" id="UP000261520"/>
    </source>
</evidence>
<evidence type="ECO:0000313" key="4">
    <source>
        <dbReference type="Ensembl" id="ENSPMGP00000022881.1"/>
    </source>
</evidence>
<dbReference type="PROSITE" id="PS01080">
    <property type="entry name" value="BH1"/>
    <property type="match status" value="1"/>
</dbReference>
<dbReference type="GO" id="GO:0042981">
    <property type="term" value="P:regulation of apoptotic process"/>
    <property type="evidence" value="ECO:0007669"/>
    <property type="project" value="InterPro"/>
</dbReference>
<dbReference type="GO" id="GO:0006915">
    <property type="term" value="P:apoptotic process"/>
    <property type="evidence" value="ECO:0007669"/>
    <property type="project" value="UniProtKB-KW"/>
</dbReference>
<dbReference type="InterPro" id="IPR036834">
    <property type="entry name" value="Bcl-2-like_sf"/>
</dbReference>
<name>A0A3B4B2U1_9GOBI</name>
<keyword evidence="5" id="KW-1185">Reference proteome</keyword>
<dbReference type="InterPro" id="IPR026298">
    <property type="entry name" value="Bcl-2_fam"/>
</dbReference>
<dbReference type="PROSITE" id="PS50062">
    <property type="entry name" value="BCL2_FAMILY"/>
    <property type="match status" value="1"/>
</dbReference>
<evidence type="ECO:0000256" key="2">
    <source>
        <dbReference type="ARBA" id="ARBA00022703"/>
    </source>
</evidence>
<dbReference type="InterPro" id="IPR046371">
    <property type="entry name" value="Bcl-2_BH1-3"/>
</dbReference>
<evidence type="ECO:0000259" key="3">
    <source>
        <dbReference type="Pfam" id="PF00452"/>
    </source>
</evidence>
<dbReference type="Ensembl" id="ENSPMGT00000024375.1">
    <property type="protein sequence ID" value="ENSPMGP00000022881.1"/>
    <property type="gene ID" value="ENSPMGG00000018516.1"/>
</dbReference>
<protein>
    <recommendedName>
        <fullName evidence="3">Bcl-2 Bcl-2 homology region 1-3 domain-containing protein</fullName>
    </recommendedName>
</protein>
<feature type="domain" description="Bcl-2 Bcl-2 homology region 1-3" evidence="3">
    <location>
        <begin position="77"/>
        <end position="136"/>
    </location>
</feature>
<dbReference type="Gene3D" id="1.10.437.10">
    <property type="entry name" value="Blc2-like"/>
    <property type="match status" value="1"/>
</dbReference>
<reference evidence="4" key="1">
    <citation type="submission" date="2025-08" db="UniProtKB">
        <authorList>
            <consortium name="Ensembl"/>
        </authorList>
    </citation>
    <scope>IDENTIFICATION</scope>
</reference>
<dbReference type="Proteomes" id="UP000261520">
    <property type="component" value="Unplaced"/>
</dbReference>
<dbReference type="Pfam" id="PF00452">
    <property type="entry name" value="Bcl-2"/>
    <property type="match status" value="1"/>
</dbReference>
<evidence type="ECO:0000256" key="1">
    <source>
        <dbReference type="ARBA" id="ARBA00009458"/>
    </source>
</evidence>
<sequence length="192" mass="21554">MGGRSNPSRDEGGRTRLRSDAQWVLKQWCTALDAKRTMFDKVLRGVLEDMVDELVAGEYDFDKAADEVININTLLLEDVIVVTFVAESVFEDGVVNWGRIIAMMVFGAALGRKLQTAGQEHAMEKVVNELVVFFWKNYFSGAVQDRREIIGKVTAVLRRYKVVPPLSTRVKVAVVACLGSLGMALGLRRWFR</sequence>
<comment type="similarity">
    <text evidence="1">Belongs to the Bcl-2 family.</text>
</comment>
<accession>A0A3B4B2U1</accession>
<reference evidence="4" key="2">
    <citation type="submission" date="2025-09" db="UniProtKB">
        <authorList>
            <consortium name="Ensembl"/>
        </authorList>
    </citation>
    <scope>IDENTIFICATION</scope>
</reference>
<dbReference type="AlphaFoldDB" id="A0A3B4B2U1"/>
<dbReference type="InterPro" id="IPR020717">
    <property type="entry name" value="Bcl2_BH1_motif_CS"/>
</dbReference>
<keyword evidence="2" id="KW-0053">Apoptosis</keyword>
<dbReference type="SUPFAM" id="SSF56854">
    <property type="entry name" value="Bcl-2 inhibitors of programmed cell death"/>
    <property type="match status" value="1"/>
</dbReference>